<feature type="compositionally biased region" description="Low complexity" evidence="1">
    <location>
        <begin position="115"/>
        <end position="125"/>
    </location>
</feature>
<feature type="transmembrane region" description="Helical" evidence="2">
    <location>
        <begin position="168"/>
        <end position="191"/>
    </location>
</feature>
<evidence type="ECO:0000256" key="1">
    <source>
        <dbReference type="SAM" id="MobiDB-lite"/>
    </source>
</evidence>
<evidence type="ECO:0000256" key="2">
    <source>
        <dbReference type="SAM" id="Phobius"/>
    </source>
</evidence>
<dbReference type="EMBL" id="CP001874">
    <property type="protein sequence ID" value="ADG86745.1"/>
    <property type="molecule type" value="Genomic_DNA"/>
</dbReference>
<reference evidence="4 5" key="1">
    <citation type="submission" date="2010-01" db="EMBL/GenBank/DDBJ databases">
        <title>The complete genome of Thermobispora bispora DSM 43833.</title>
        <authorList>
            <consortium name="US DOE Joint Genome Institute (JGI-PGF)"/>
            <person name="Lucas S."/>
            <person name="Copeland A."/>
            <person name="Lapidus A."/>
            <person name="Glavina del Rio T."/>
            <person name="Dalin E."/>
            <person name="Tice H."/>
            <person name="Bruce D."/>
            <person name="Goodwin L."/>
            <person name="Pitluck S."/>
            <person name="Kyrpides N."/>
            <person name="Mavromatis K."/>
            <person name="Ivanova N."/>
            <person name="Mikhailova N."/>
            <person name="Chertkov O."/>
            <person name="Brettin T."/>
            <person name="Detter J.C."/>
            <person name="Han C."/>
            <person name="Larimer F."/>
            <person name="Land M."/>
            <person name="Hauser L."/>
            <person name="Markowitz V."/>
            <person name="Cheng J.-F."/>
            <person name="Hugenholtz P."/>
            <person name="Woyke T."/>
            <person name="Wu D."/>
            <person name="Jando M."/>
            <person name="Schneider S."/>
            <person name="Klenk H.-P."/>
            <person name="Eisen J.A."/>
        </authorList>
    </citation>
    <scope>NUCLEOTIDE SEQUENCE [LARGE SCALE GENOMIC DNA]</scope>
    <source>
        <strain evidence="5">ATCC 19993 / DSM 43833 / CBS 139.67 / JCM 10125 / KCTC 9307 / NBRC 14880 / R51</strain>
    </source>
</reference>
<evidence type="ECO:0000313" key="5">
    <source>
        <dbReference type="Proteomes" id="UP000006640"/>
    </source>
</evidence>
<feature type="compositionally biased region" description="Low complexity" evidence="1">
    <location>
        <begin position="132"/>
        <end position="144"/>
    </location>
</feature>
<keyword evidence="5" id="KW-1185">Reference proteome</keyword>
<feature type="compositionally biased region" description="Basic and acidic residues" evidence="1">
    <location>
        <begin position="50"/>
        <end position="67"/>
    </location>
</feature>
<organism evidence="4 5">
    <name type="scientific">Thermobispora bispora (strain ATCC 19993 / DSM 43833 / CBS 139.67 / JCM 10125 / KCTC 9307 / NBRC 14880 / R51)</name>
    <dbReference type="NCBI Taxonomy" id="469371"/>
    <lineage>
        <taxon>Bacteria</taxon>
        <taxon>Bacillati</taxon>
        <taxon>Actinomycetota</taxon>
        <taxon>Actinomycetes</taxon>
        <taxon>Streptosporangiales</taxon>
        <taxon>Streptosporangiaceae</taxon>
        <taxon>Thermobispora</taxon>
    </lineage>
</organism>
<dbReference type="Pfam" id="PF12089">
    <property type="entry name" value="DUF3566"/>
    <property type="match status" value="1"/>
</dbReference>
<dbReference type="STRING" id="469371.Tbis_0008"/>
<proteinExistence type="predicted"/>
<dbReference type="KEGG" id="tbi:Tbis_0008"/>
<feature type="domain" description="DUF3566" evidence="3">
    <location>
        <begin position="150"/>
        <end position="272"/>
    </location>
</feature>
<feature type="region of interest" description="Disordered" evidence="1">
    <location>
        <begin position="1"/>
        <end position="150"/>
    </location>
</feature>
<dbReference type="OrthoDB" id="3240216at2"/>
<protein>
    <recommendedName>
        <fullName evidence="3">DUF3566 domain-containing protein</fullName>
    </recommendedName>
</protein>
<dbReference type="AlphaFoldDB" id="D6Y210"/>
<feature type="compositionally biased region" description="Low complexity" evidence="1">
    <location>
        <begin position="38"/>
        <end position="49"/>
    </location>
</feature>
<evidence type="ECO:0000313" key="4">
    <source>
        <dbReference type="EMBL" id="ADG86745.1"/>
    </source>
</evidence>
<dbReference type="Proteomes" id="UP000006640">
    <property type="component" value="Chromosome"/>
</dbReference>
<feature type="transmembrane region" description="Helical" evidence="2">
    <location>
        <begin position="230"/>
        <end position="256"/>
    </location>
</feature>
<name>D6Y210_THEBD</name>
<dbReference type="RefSeq" id="WP_013130278.1">
    <property type="nucleotide sequence ID" value="NC_014165.1"/>
</dbReference>
<keyword evidence="2" id="KW-0472">Membrane</keyword>
<accession>D6Y210</accession>
<keyword evidence="2" id="KW-0812">Transmembrane</keyword>
<dbReference type="InterPro" id="IPR021949">
    <property type="entry name" value="DUF3566_TM"/>
</dbReference>
<dbReference type="eggNOG" id="COG3266">
    <property type="taxonomic scope" value="Bacteria"/>
</dbReference>
<keyword evidence="2" id="KW-1133">Transmembrane helix</keyword>
<dbReference type="HOGENOM" id="CLU_046697_0_0_11"/>
<sequence length="274" mass="27879">MSETGKPRTPGAPVEGAARPASSSKQDAVSEAKGVTGATSASAKAAPADKATETVRVRPPAADRKWQGEPARNGGEPADGASGTESTAVYPRPSFDRPVASGGSPTPGAPPAGPAPARSGADGAAQQGQRPAAFGAAESQAAGQKSNRTPRRAHLVVRRIEPWSAMKFSFIISLVAFVVLFVAVAVLYGVLSSLGVFSTIIDTVTQLTGSGENGQQPVFDIASWFDPVRILGYTALVGAVNVVLITALSTIGAVIYNLSAELVGGIEVTLTESE</sequence>
<evidence type="ECO:0000259" key="3">
    <source>
        <dbReference type="Pfam" id="PF12089"/>
    </source>
</evidence>
<gene>
    <name evidence="4" type="ordered locus">Tbis_0008</name>
</gene>